<feature type="domain" description="HTH araC/xylS-type" evidence="4">
    <location>
        <begin position="228"/>
        <end position="332"/>
    </location>
</feature>
<dbReference type="PANTHER" id="PTHR47894:SF4">
    <property type="entry name" value="HTH-TYPE TRANSCRIPTIONAL REGULATOR GADX"/>
    <property type="match status" value="1"/>
</dbReference>
<evidence type="ECO:0000259" key="4">
    <source>
        <dbReference type="PROSITE" id="PS01124"/>
    </source>
</evidence>
<evidence type="ECO:0000256" key="1">
    <source>
        <dbReference type="ARBA" id="ARBA00023015"/>
    </source>
</evidence>
<dbReference type="Pfam" id="PF12833">
    <property type="entry name" value="HTH_18"/>
    <property type="match status" value="1"/>
</dbReference>
<dbReference type="OrthoDB" id="9793400at2"/>
<dbReference type="InterPro" id="IPR020449">
    <property type="entry name" value="Tscrpt_reg_AraC-type_HTH"/>
</dbReference>
<keyword evidence="3" id="KW-0804">Transcription</keyword>
<evidence type="ECO:0000256" key="3">
    <source>
        <dbReference type="ARBA" id="ARBA00023163"/>
    </source>
</evidence>
<name>A0A1G7AVL2_9RHOB</name>
<organism evidence="5 6">
    <name type="scientific">Ruegeria marina</name>
    <dbReference type="NCBI Taxonomy" id="639004"/>
    <lineage>
        <taxon>Bacteria</taxon>
        <taxon>Pseudomonadati</taxon>
        <taxon>Pseudomonadota</taxon>
        <taxon>Alphaproteobacteria</taxon>
        <taxon>Rhodobacterales</taxon>
        <taxon>Roseobacteraceae</taxon>
        <taxon>Ruegeria</taxon>
    </lineage>
</organism>
<evidence type="ECO:0000256" key="2">
    <source>
        <dbReference type="ARBA" id="ARBA00023125"/>
    </source>
</evidence>
<evidence type="ECO:0000313" key="5">
    <source>
        <dbReference type="EMBL" id="SDE17986.1"/>
    </source>
</evidence>
<proteinExistence type="predicted"/>
<dbReference type="STRING" id="639004.SAMN04488239_11548"/>
<accession>A0A1G7AVL2</accession>
<keyword evidence="6" id="KW-1185">Reference proteome</keyword>
<dbReference type="GO" id="GO:0003700">
    <property type="term" value="F:DNA-binding transcription factor activity"/>
    <property type="evidence" value="ECO:0007669"/>
    <property type="project" value="InterPro"/>
</dbReference>
<dbReference type="SUPFAM" id="SSF46689">
    <property type="entry name" value="Homeodomain-like"/>
    <property type="match status" value="1"/>
</dbReference>
<dbReference type="InterPro" id="IPR018060">
    <property type="entry name" value="HTH_AraC"/>
</dbReference>
<dbReference type="PROSITE" id="PS01124">
    <property type="entry name" value="HTH_ARAC_FAMILY_2"/>
    <property type="match status" value="1"/>
</dbReference>
<protein>
    <submittedName>
        <fullName evidence="5">AraC-type DNA-binding protein</fullName>
    </submittedName>
</protein>
<dbReference type="GO" id="GO:0000976">
    <property type="term" value="F:transcription cis-regulatory region binding"/>
    <property type="evidence" value="ECO:0007669"/>
    <property type="project" value="TreeGrafter"/>
</dbReference>
<dbReference type="InterPro" id="IPR009057">
    <property type="entry name" value="Homeodomain-like_sf"/>
</dbReference>
<evidence type="ECO:0000313" key="6">
    <source>
        <dbReference type="Proteomes" id="UP000199628"/>
    </source>
</evidence>
<dbReference type="PRINTS" id="PR00032">
    <property type="entry name" value="HTHARAC"/>
</dbReference>
<dbReference type="Gene3D" id="1.10.10.60">
    <property type="entry name" value="Homeodomain-like"/>
    <property type="match status" value="1"/>
</dbReference>
<sequence>MNRLDLVYAPALSPVFGATGLDSGILERLAERAGLPGSIAEAPKGFVPLYATEFFLELVLRETGEGNFLFQSLALDPAERSQTQSVVGVPLPSGITGTEALSAMVQSFNGFISGARYSCVIKGKHVWVLRTAAATEWSDFWSVLQYNLAIMLSGARRSMGAALLPVALRLPLALAALDLPEDMRDLPVVLDRAHFGIAFDLGEVLCADSGAHTPGGQDRSAAANPISDRFLETLELCMREFVTSTPGDCSARRVAAAFGLSERSYRRKLATIGTSHASLLSNTRLDMARRMLAGRSANITAVAFELGYANPGDFTRFFKGRMGCTPQEYRRLRG</sequence>
<dbReference type="EMBL" id="FMZV01000015">
    <property type="protein sequence ID" value="SDE17986.1"/>
    <property type="molecule type" value="Genomic_DNA"/>
</dbReference>
<keyword evidence="1" id="KW-0805">Transcription regulation</keyword>
<gene>
    <name evidence="5" type="ORF">SAMN04488239_11548</name>
</gene>
<dbReference type="GO" id="GO:0005829">
    <property type="term" value="C:cytosol"/>
    <property type="evidence" value="ECO:0007669"/>
    <property type="project" value="TreeGrafter"/>
</dbReference>
<dbReference type="AlphaFoldDB" id="A0A1G7AVL2"/>
<dbReference type="SMART" id="SM00342">
    <property type="entry name" value="HTH_ARAC"/>
    <property type="match status" value="1"/>
</dbReference>
<dbReference type="Proteomes" id="UP000199628">
    <property type="component" value="Unassembled WGS sequence"/>
</dbReference>
<dbReference type="PANTHER" id="PTHR47894">
    <property type="entry name" value="HTH-TYPE TRANSCRIPTIONAL REGULATOR GADX"/>
    <property type="match status" value="1"/>
</dbReference>
<reference evidence="6" key="1">
    <citation type="submission" date="2016-10" db="EMBL/GenBank/DDBJ databases">
        <authorList>
            <person name="Varghese N."/>
            <person name="Submissions S."/>
        </authorList>
    </citation>
    <scope>NUCLEOTIDE SEQUENCE [LARGE SCALE GENOMIC DNA]</scope>
    <source>
        <strain evidence="6">CGMCC 1.9108</strain>
    </source>
</reference>
<keyword evidence="2 5" id="KW-0238">DNA-binding</keyword>
<dbReference type="RefSeq" id="WP_093035105.1">
    <property type="nucleotide sequence ID" value="NZ_FMZV01000015.1"/>
</dbReference>